<name>A0A9D9IXK4_9BACT</name>
<evidence type="ECO:0000313" key="2">
    <source>
        <dbReference type="EMBL" id="MBO8480548.1"/>
    </source>
</evidence>
<dbReference type="GO" id="GO:0003677">
    <property type="term" value="F:DNA binding"/>
    <property type="evidence" value="ECO:0007669"/>
    <property type="project" value="InterPro"/>
</dbReference>
<gene>
    <name evidence="2" type="ORF">IAB76_05525</name>
</gene>
<feature type="region of interest" description="Disordered" evidence="1">
    <location>
        <begin position="83"/>
        <end position="103"/>
    </location>
</feature>
<organism evidence="2 3">
    <name type="scientific">Candidatus Cryptobacteroides avistercoris</name>
    <dbReference type="NCBI Taxonomy" id="2840758"/>
    <lineage>
        <taxon>Bacteria</taxon>
        <taxon>Pseudomonadati</taxon>
        <taxon>Bacteroidota</taxon>
        <taxon>Bacteroidia</taxon>
        <taxon>Bacteroidales</taxon>
        <taxon>Candidatus Cryptobacteroides</taxon>
    </lineage>
</organism>
<dbReference type="InterPro" id="IPR001387">
    <property type="entry name" value="Cro/C1-type_HTH"/>
</dbReference>
<evidence type="ECO:0000313" key="3">
    <source>
        <dbReference type="Proteomes" id="UP000823769"/>
    </source>
</evidence>
<dbReference type="EMBL" id="JADILW010000079">
    <property type="protein sequence ID" value="MBO8480548.1"/>
    <property type="molecule type" value="Genomic_DNA"/>
</dbReference>
<sequence>MEYSFDIFDKNPERLAKILAENCRRRRLDRGLSRRSLSEMTGIPEPTLERFETKGKISLEAFLKLVVEFGWFDEMSAIMSKSKFSTGEELETINKNRGRQKGR</sequence>
<evidence type="ECO:0000256" key="1">
    <source>
        <dbReference type="SAM" id="MobiDB-lite"/>
    </source>
</evidence>
<dbReference type="Proteomes" id="UP000823769">
    <property type="component" value="Unassembled WGS sequence"/>
</dbReference>
<dbReference type="AlphaFoldDB" id="A0A9D9IXK4"/>
<dbReference type="Gene3D" id="1.10.260.40">
    <property type="entry name" value="lambda repressor-like DNA-binding domains"/>
    <property type="match status" value="1"/>
</dbReference>
<protein>
    <submittedName>
        <fullName evidence="2">Helix-turn-helix transcriptional regulator</fullName>
    </submittedName>
</protein>
<dbReference type="SUPFAM" id="SSF47413">
    <property type="entry name" value="lambda repressor-like DNA-binding domains"/>
    <property type="match status" value="1"/>
</dbReference>
<dbReference type="InterPro" id="IPR010982">
    <property type="entry name" value="Lambda_DNA-bd_dom_sf"/>
</dbReference>
<reference evidence="2" key="2">
    <citation type="journal article" date="2021" name="PeerJ">
        <title>Extensive microbial diversity within the chicken gut microbiome revealed by metagenomics and culture.</title>
        <authorList>
            <person name="Gilroy R."/>
            <person name="Ravi A."/>
            <person name="Getino M."/>
            <person name="Pursley I."/>
            <person name="Horton D.L."/>
            <person name="Alikhan N.F."/>
            <person name="Baker D."/>
            <person name="Gharbi K."/>
            <person name="Hall N."/>
            <person name="Watson M."/>
            <person name="Adriaenssens E.M."/>
            <person name="Foster-Nyarko E."/>
            <person name="Jarju S."/>
            <person name="Secka A."/>
            <person name="Antonio M."/>
            <person name="Oren A."/>
            <person name="Chaudhuri R.R."/>
            <person name="La Ragione R."/>
            <person name="Hildebrand F."/>
            <person name="Pallen M.J."/>
        </authorList>
    </citation>
    <scope>NUCLEOTIDE SEQUENCE</scope>
    <source>
        <strain evidence="2">B3-1481</strain>
    </source>
</reference>
<proteinExistence type="predicted"/>
<reference evidence="2" key="1">
    <citation type="submission" date="2020-10" db="EMBL/GenBank/DDBJ databases">
        <authorList>
            <person name="Gilroy R."/>
        </authorList>
    </citation>
    <scope>NUCLEOTIDE SEQUENCE</scope>
    <source>
        <strain evidence="2">B3-1481</strain>
    </source>
</reference>
<dbReference type="CDD" id="cd00093">
    <property type="entry name" value="HTH_XRE"/>
    <property type="match status" value="1"/>
</dbReference>
<comment type="caution">
    <text evidence="2">The sequence shown here is derived from an EMBL/GenBank/DDBJ whole genome shotgun (WGS) entry which is preliminary data.</text>
</comment>
<accession>A0A9D9IXK4</accession>